<dbReference type="VEuPathDB" id="FungiDB:PPTG_12799"/>
<reference evidence="2 3" key="2">
    <citation type="submission" date="2013-11" db="EMBL/GenBank/DDBJ databases">
        <title>The Genome Sequence of Phytophthora parasitica INRA-310.</title>
        <authorList>
            <consortium name="The Broad Institute Genomics Platform"/>
            <person name="Russ C."/>
            <person name="Tyler B."/>
            <person name="Panabieres F."/>
            <person name="Shan W."/>
            <person name="Tripathy S."/>
            <person name="Grunwald N."/>
            <person name="Machado M."/>
            <person name="Johnson C.S."/>
            <person name="Arredondo F."/>
            <person name="Hong C."/>
            <person name="Coffey M."/>
            <person name="Young S.K."/>
            <person name="Zeng Q."/>
            <person name="Gargeya S."/>
            <person name="Fitzgerald M."/>
            <person name="Abouelleil A."/>
            <person name="Alvarado L."/>
            <person name="Chapman S.B."/>
            <person name="Gainer-Dewar J."/>
            <person name="Goldberg J."/>
            <person name="Griggs A."/>
            <person name="Gujja S."/>
            <person name="Hansen M."/>
            <person name="Howarth C."/>
            <person name="Imamovic A."/>
            <person name="Ireland A."/>
            <person name="Larimer J."/>
            <person name="McCowan C."/>
            <person name="Murphy C."/>
            <person name="Pearson M."/>
            <person name="Poon T.W."/>
            <person name="Priest M."/>
            <person name="Roberts A."/>
            <person name="Saif S."/>
            <person name="Shea T."/>
            <person name="Sykes S."/>
            <person name="Wortman J."/>
            <person name="Nusbaum C."/>
            <person name="Birren B."/>
        </authorList>
    </citation>
    <scope>NUCLEOTIDE SEQUENCE [LARGE SCALE GENOMIC DNA]</scope>
    <source>
        <strain evidence="2 3">INRA-310</strain>
    </source>
</reference>
<gene>
    <name evidence="2" type="ORF">PPTG_12799</name>
</gene>
<dbReference type="GeneID" id="20182220"/>
<evidence type="ECO:0000313" key="2">
    <source>
        <dbReference type="EMBL" id="ETN06770.1"/>
    </source>
</evidence>
<organism evidence="2 3">
    <name type="scientific">Phytophthora nicotianae (strain INRA-310)</name>
    <name type="common">Phytophthora parasitica</name>
    <dbReference type="NCBI Taxonomy" id="761204"/>
    <lineage>
        <taxon>Eukaryota</taxon>
        <taxon>Sar</taxon>
        <taxon>Stramenopiles</taxon>
        <taxon>Oomycota</taxon>
        <taxon>Peronosporomycetes</taxon>
        <taxon>Peronosporales</taxon>
        <taxon>Peronosporaceae</taxon>
        <taxon>Phytophthora</taxon>
    </lineage>
</organism>
<feature type="compositionally biased region" description="Polar residues" evidence="1">
    <location>
        <begin position="139"/>
        <end position="153"/>
    </location>
</feature>
<dbReference type="RefSeq" id="XP_008907738.1">
    <property type="nucleotide sequence ID" value="XM_008909490.1"/>
</dbReference>
<accession>W2Q3G2</accession>
<name>W2Q3G2_PHYN3</name>
<dbReference type="Proteomes" id="UP000018817">
    <property type="component" value="Unassembled WGS sequence"/>
</dbReference>
<feature type="compositionally biased region" description="Polar residues" evidence="1">
    <location>
        <begin position="194"/>
        <end position="205"/>
    </location>
</feature>
<feature type="region of interest" description="Disordered" evidence="1">
    <location>
        <begin position="129"/>
        <end position="205"/>
    </location>
</feature>
<reference evidence="3" key="1">
    <citation type="submission" date="2011-12" db="EMBL/GenBank/DDBJ databases">
        <authorList>
            <consortium name="The Broad Institute Genome Sequencing Platform"/>
            <person name="Russ C."/>
            <person name="Tyler B."/>
            <person name="Panabieres F."/>
            <person name="Shan W."/>
            <person name="Tripathy S."/>
            <person name="Grunwald N."/>
            <person name="Machado M."/>
            <person name="Young S.K."/>
            <person name="Zeng Q."/>
            <person name="Gargeya S."/>
            <person name="Fitzgerald M."/>
            <person name="Haas B."/>
            <person name="Abouelleil A."/>
            <person name="Alvarado L."/>
            <person name="Arachchi H.M."/>
            <person name="Berlin A."/>
            <person name="Chapman S.B."/>
            <person name="Gearin G."/>
            <person name="Goldberg J."/>
            <person name="Griggs A."/>
            <person name="Gujja S."/>
            <person name="Hansen M."/>
            <person name="Heiman D."/>
            <person name="Howarth C."/>
            <person name="Larimer J."/>
            <person name="Lui A."/>
            <person name="MacDonald P.J.P."/>
            <person name="McCowen C."/>
            <person name="Montmayeur A."/>
            <person name="Murphy C."/>
            <person name="Neiman D."/>
            <person name="Pearson M."/>
            <person name="Priest M."/>
            <person name="Roberts A."/>
            <person name="Saif S."/>
            <person name="Shea T."/>
            <person name="Sisk P."/>
            <person name="Stolte C."/>
            <person name="Sykes S."/>
            <person name="Wortman J."/>
            <person name="Nusbaum C."/>
            <person name="Birren B."/>
        </authorList>
    </citation>
    <scope>NUCLEOTIDE SEQUENCE [LARGE SCALE GENOMIC DNA]</scope>
    <source>
        <strain evidence="3">INRA-310</strain>
    </source>
</reference>
<evidence type="ECO:0000313" key="3">
    <source>
        <dbReference type="Proteomes" id="UP000018817"/>
    </source>
</evidence>
<dbReference type="EMBL" id="KI669594">
    <property type="protein sequence ID" value="ETN06770.1"/>
    <property type="molecule type" value="Genomic_DNA"/>
</dbReference>
<feature type="region of interest" description="Disordered" evidence="1">
    <location>
        <begin position="21"/>
        <end position="91"/>
    </location>
</feature>
<sequence length="205" mass="22555">MVFTLDVTCRDHGSDILDLSQDTEKEKDIYDDTATGKEVQTARPSKRKMKPVRDPGTNVIEKEKDIYNDTATGKEVQTARPSKRKMKPVRDPDTNAIGAIAPFDFFVSSTPSTPLRVKKGTVLLQTPTKATRSPDVYRQSPSLNLTPTKSSPLTPMRLKKASGLLRTPTRNGLKDSPASAGQLKRKSKAVRPRSTCSSSSFDFKG</sequence>
<dbReference type="AlphaFoldDB" id="W2Q3G2"/>
<evidence type="ECO:0000256" key="1">
    <source>
        <dbReference type="SAM" id="MobiDB-lite"/>
    </source>
</evidence>
<proteinExistence type="predicted"/>
<dbReference type="STRING" id="761204.W2Q3G2"/>
<protein>
    <submittedName>
        <fullName evidence="2">Uncharacterized protein</fullName>
    </submittedName>
</protein>